<feature type="binding site" evidence="12">
    <location>
        <position position="274"/>
    </location>
    <ligand>
        <name>K(+)</name>
        <dbReference type="ChEBI" id="CHEBI:29103"/>
    </ligand>
</feature>
<protein>
    <recommendedName>
        <fullName evidence="3 12">Ribokinase</fullName>
        <shortName evidence="12">RK</shortName>
        <ecNumber evidence="2 12">2.7.1.15</ecNumber>
    </recommendedName>
</protein>
<dbReference type="GO" id="GO:0046872">
    <property type="term" value="F:metal ion binding"/>
    <property type="evidence" value="ECO:0007669"/>
    <property type="project" value="UniProtKB-KW"/>
</dbReference>
<dbReference type="InterPro" id="IPR002139">
    <property type="entry name" value="Ribo/fructo_kinase"/>
</dbReference>
<gene>
    <name evidence="12" type="primary">RBK1</name>
    <name evidence="14" type="ORF">CLIB1423_06S06458</name>
</gene>
<keyword evidence="11 12" id="KW-0119">Carbohydrate metabolism</keyword>
<dbReference type="EC" id="2.7.1.15" evidence="2 12"/>
<evidence type="ECO:0000313" key="14">
    <source>
        <dbReference type="EMBL" id="CAH2352439.1"/>
    </source>
</evidence>
<dbReference type="SUPFAM" id="SSF53613">
    <property type="entry name" value="Ribokinase-like"/>
    <property type="match status" value="1"/>
</dbReference>
<accession>A0A9P0QPC0</accession>
<evidence type="ECO:0000256" key="9">
    <source>
        <dbReference type="ARBA" id="ARBA00022842"/>
    </source>
</evidence>
<dbReference type="AlphaFoldDB" id="A0A9P0QPC0"/>
<comment type="caution">
    <text evidence="14">The sequence shown here is derived from an EMBL/GenBank/DDBJ whole genome shotgun (WGS) entry which is preliminary data.</text>
</comment>
<feature type="binding site" evidence="12">
    <location>
        <begin position="10"/>
        <end position="12"/>
    </location>
    <ligand>
        <name>substrate</name>
    </ligand>
</feature>
<feature type="binding site" evidence="12">
    <location>
        <begin position="241"/>
        <end position="246"/>
    </location>
    <ligand>
        <name>ATP</name>
        <dbReference type="ChEBI" id="CHEBI:30616"/>
    </ligand>
</feature>
<feature type="binding site" evidence="12">
    <location>
        <position position="319"/>
    </location>
    <ligand>
        <name>K(+)</name>
        <dbReference type="ChEBI" id="CHEBI:29103"/>
    </ligand>
</feature>
<comment type="caution">
    <text evidence="12">Lacks conserved residue(s) required for the propagation of feature annotation.</text>
</comment>
<evidence type="ECO:0000256" key="11">
    <source>
        <dbReference type="ARBA" id="ARBA00023277"/>
    </source>
</evidence>
<dbReference type="GO" id="GO:0005524">
    <property type="term" value="F:ATP binding"/>
    <property type="evidence" value="ECO:0007669"/>
    <property type="project" value="UniProtKB-UniRule"/>
</dbReference>
<dbReference type="Proteomes" id="UP000837801">
    <property type="component" value="Unassembled WGS sequence"/>
</dbReference>
<evidence type="ECO:0000256" key="8">
    <source>
        <dbReference type="ARBA" id="ARBA00022840"/>
    </source>
</evidence>
<keyword evidence="4 12" id="KW-0808">Transferase</keyword>
<feature type="binding site" evidence="12">
    <location>
        <position position="313"/>
    </location>
    <ligand>
        <name>K(+)</name>
        <dbReference type="ChEBI" id="CHEBI:29103"/>
    </ligand>
</feature>
<dbReference type="PRINTS" id="PR00990">
    <property type="entry name" value="RIBOKINASE"/>
</dbReference>
<comment type="subunit">
    <text evidence="12">Homodimer.</text>
</comment>
<comment type="activity regulation">
    <text evidence="12">Activated by a monovalent cation that binds near, but not in, the active site. The most likely occupant of the site in vivo is potassium. Ion binding induces a conformational change that may alter substrate affinity.</text>
</comment>
<feature type="binding site" evidence="12">
    <location>
        <position position="310"/>
    </location>
    <ligand>
        <name>K(+)</name>
        <dbReference type="ChEBI" id="CHEBI:29103"/>
    </ligand>
</feature>
<dbReference type="CDD" id="cd01174">
    <property type="entry name" value="ribokinase"/>
    <property type="match status" value="1"/>
</dbReference>
<dbReference type="InterPro" id="IPR011877">
    <property type="entry name" value="Ribokinase"/>
</dbReference>
<dbReference type="HAMAP" id="MF_01987">
    <property type="entry name" value="Ribokinase"/>
    <property type="match status" value="1"/>
</dbReference>
<feature type="binding site" evidence="12">
    <location>
        <position position="200"/>
    </location>
    <ligand>
        <name>ATP</name>
        <dbReference type="ChEBI" id="CHEBI:30616"/>
    </ligand>
</feature>
<dbReference type="PANTHER" id="PTHR10584:SF166">
    <property type="entry name" value="RIBOKINASE"/>
    <property type="match status" value="1"/>
</dbReference>
<evidence type="ECO:0000256" key="7">
    <source>
        <dbReference type="ARBA" id="ARBA00022777"/>
    </source>
</evidence>
<keyword evidence="5 12" id="KW-0479">Metal-binding</keyword>
<dbReference type="Pfam" id="PF00294">
    <property type="entry name" value="PfkB"/>
    <property type="match status" value="1"/>
</dbReference>
<feature type="binding site" evidence="12">
    <location>
        <begin position="279"/>
        <end position="280"/>
    </location>
    <ligand>
        <name>ATP</name>
        <dbReference type="ChEBI" id="CHEBI:30616"/>
    </ligand>
</feature>
<evidence type="ECO:0000256" key="10">
    <source>
        <dbReference type="ARBA" id="ARBA00022958"/>
    </source>
</evidence>
<keyword evidence="12" id="KW-0963">Cytoplasm</keyword>
<dbReference type="GO" id="GO:0004747">
    <property type="term" value="F:ribokinase activity"/>
    <property type="evidence" value="ECO:0007669"/>
    <property type="project" value="UniProtKB-UniRule"/>
</dbReference>
<feature type="binding site" evidence="12">
    <location>
        <begin position="38"/>
        <end position="42"/>
    </location>
    <ligand>
        <name>substrate</name>
    </ligand>
</feature>
<reference evidence="14" key="1">
    <citation type="submission" date="2022-03" db="EMBL/GenBank/DDBJ databases">
        <authorList>
            <person name="Legras J.-L."/>
            <person name="Devillers H."/>
            <person name="Grondin C."/>
        </authorList>
    </citation>
    <scope>NUCLEOTIDE SEQUENCE</scope>
    <source>
        <strain evidence="14">CLIB 1423</strain>
    </source>
</reference>
<dbReference type="EMBL" id="CAKXYY010000006">
    <property type="protein sequence ID" value="CAH2352439.1"/>
    <property type="molecule type" value="Genomic_DNA"/>
</dbReference>
<comment type="function">
    <text evidence="12">Catalyzes the phosphorylation of ribose at O-5 in a reaction requiring ATP and magnesium. The resulting D-ribose-5-phosphate can then be used either for sythesis of nucleotides, histidine, and tryptophan, or as a component of the pentose phosphate pathway.</text>
</comment>
<evidence type="ECO:0000256" key="3">
    <source>
        <dbReference type="ARBA" id="ARBA00016943"/>
    </source>
</evidence>
<dbReference type="GO" id="GO:0019303">
    <property type="term" value="P:D-ribose catabolic process"/>
    <property type="evidence" value="ECO:0007669"/>
    <property type="project" value="UniProtKB-UniRule"/>
</dbReference>
<evidence type="ECO:0000256" key="4">
    <source>
        <dbReference type="ARBA" id="ARBA00022679"/>
    </source>
</evidence>
<keyword evidence="12" id="KW-0539">Nucleus</keyword>
<comment type="similarity">
    <text evidence="1">Belongs to the carbohydrate kinase pfkB family.</text>
</comment>
<dbReference type="PROSITE" id="PS00584">
    <property type="entry name" value="PFKB_KINASES_2"/>
    <property type="match status" value="1"/>
</dbReference>
<feature type="domain" description="Carbohydrate kinase PfkB" evidence="13">
    <location>
        <begin position="3"/>
        <end position="322"/>
    </location>
</feature>
<dbReference type="InterPro" id="IPR002173">
    <property type="entry name" value="Carboh/pur_kinase_PfkB_CS"/>
</dbReference>
<keyword evidence="10 12" id="KW-0630">Potassium</keyword>
<name>A0A9P0QPC0_9ASCO</name>
<keyword evidence="7 12" id="KW-0418">Kinase</keyword>
<dbReference type="PANTHER" id="PTHR10584">
    <property type="entry name" value="SUGAR KINASE"/>
    <property type="match status" value="1"/>
</dbReference>
<feature type="active site" description="Proton acceptor" evidence="12">
    <location>
        <position position="280"/>
    </location>
</feature>
<feature type="binding site" evidence="12">
    <location>
        <position position="154"/>
    </location>
    <ligand>
        <name>substrate</name>
    </ligand>
</feature>
<evidence type="ECO:0000256" key="2">
    <source>
        <dbReference type="ARBA" id="ARBA00012035"/>
    </source>
</evidence>
<evidence type="ECO:0000256" key="5">
    <source>
        <dbReference type="ARBA" id="ARBA00022723"/>
    </source>
</evidence>
<comment type="pathway">
    <text evidence="12">Carbohydrate metabolism; D-ribose degradation; D-ribose 5-phosphate from beta-D-ribopyranose: step 2/2.</text>
</comment>
<dbReference type="Gene3D" id="3.40.1190.20">
    <property type="match status" value="1"/>
</dbReference>
<dbReference type="InterPro" id="IPR029056">
    <property type="entry name" value="Ribokinase-like"/>
</dbReference>
<keyword evidence="15" id="KW-1185">Reference proteome</keyword>
<feature type="binding site" evidence="12">
    <location>
        <position position="276"/>
    </location>
    <ligand>
        <name>K(+)</name>
        <dbReference type="ChEBI" id="CHEBI:29103"/>
    </ligand>
</feature>
<keyword evidence="8 12" id="KW-0067">ATP-binding</keyword>
<dbReference type="OrthoDB" id="415590at2759"/>
<keyword evidence="9 12" id="KW-0460">Magnesium</keyword>
<comment type="catalytic activity">
    <reaction evidence="12">
        <text>D-ribose + ATP = D-ribose 5-phosphate + ADP + H(+)</text>
        <dbReference type="Rhea" id="RHEA:13697"/>
        <dbReference type="ChEBI" id="CHEBI:15378"/>
        <dbReference type="ChEBI" id="CHEBI:30616"/>
        <dbReference type="ChEBI" id="CHEBI:47013"/>
        <dbReference type="ChEBI" id="CHEBI:78346"/>
        <dbReference type="ChEBI" id="CHEBI:456216"/>
        <dbReference type="EC" id="2.7.1.15"/>
    </reaction>
</comment>
<comment type="cofactor">
    <cofactor evidence="12">
        <name>Mg(2+)</name>
        <dbReference type="ChEBI" id="CHEBI:18420"/>
    </cofactor>
    <text evidence="12">Requires a divalent cation, most likely magnesium in vivo, as an electrophilic catalyst to aid phosphoryl group transfer. It is the chelate of the metal and the nucleotide that is the actual substrate.</text>
</comment>
<comment type="subcellular location">
    <subcellularLocation>
        <location evidence="12">Cytoplasm</location>
    </subcellularLocation>
    <subcellularLocation>
        <location evidence="12">Nucleus</location>
    </subcellularLocation>
</comment>
<evidence type="ECO:0000256" key="12">
    <source>
        <dbReference type="HAMAP-Rule" id="MF_03215"/>
    </source>
</evidence>
<dbReference type="InterPro" id="IPR011611">
    <property type="entry name" value="PfkB_dom"/>
</dbReference>
<keyword evidence="6 12" id="KW-0547">Nucleotide-binding</keyword>
<comment type="similarity">
    <text evidence="12">Belongs to the carbohydrate kinase PfkB family. Ribokinase subfamily.</text>
</comment>
<evidence type="ECO:0000256" key="6">
    <source>
        <dbReference type="ARBA" id="ARBA00022741"/>
    </source>
</evidence>
<evidence type="ECO:0000313" key="15">
    <source>
        <dbReference type="Proteomes" id="UP000837801"/>
    </source>
</evidence>
<evidence type="ECO:0000259" key="13">
    <source>
        <dbReference type="Pfam" id="PF00294"/>
    </source>
</evidence>
<feature type="binding site" evidence="12">
    <location>
        <position position="315"/>
    </location>
    <ligand>
        <name>K(+)</name>
        <dbReference type="ChEBI" id="CHEBI:29103"/>
    </ligand>
</feature>
<proteinExistence type="inferred from homology"/>
<sequence length="331" mass="35807">MPITVIGSLNYDLVTYTEKVPEAGETFQANSFENHLGGKGLNEALASSRLLPEEYKGTVRMIGNVGNDSFGKELKQALVDAEVDTSFVQTIDSQSSGVAVILVEEETGENRILITAGANGELKPTEEDYEKYFPETKKKASKEKSVDFVILQNEYPEPLETISWVKTNRPSINIAYNPSPFKPELVNSNTFSQIDLLILNEGEANAVASKLFGKTYEEFNELAVQLSKLINQDNICTVVITLGSKGSVFVSKRSESSSDTASFVPSIKVAKVVDTTGAGDTFFGGVVSQLSVGSNIEEAVKFATVASSLTIRSKGAAESIPTYEAVKKERS</sequence>
<organism evidence="14 15">
    <name type="scientific">[Candida] railenensis</name>
    <dbReference type="NCBI Taxonomy" id="45579"/>
    <lineage>
        <taxon>Eukaryota</taxon>
        <taxon>Fungi</taxon>
        <taxon>Dikarya</taxon>
        <taxon>Ascomycota</taxon>
        <taxon>Saccharomycotina</taxon>
        <taxon>Pichiomycetes</taxon>
        <taxon>Debaryomycetaceae</taxon>
        <taxon>Kurtzmaniella</taxon>
    </lineage>
</organism>
<evidence type="ECO:0000256" key="1">
    <source>
        <dbReference type="ARBA" id="ARBA00005380"/>
    </source>
</evidence>
<dbReference type="GO" id="GO:0005737">
    <property type="term" value="C:cytoplasm"/>
    <property type="evidence" value="ECO:0007669"/>
    <property type="project" value="UniProtKB-SubCell"/>
</dbReference>
<feature type="binding site" evidence="12">
    <location>
        <position position="280"/>
    </location>
    <ligand>
        <name>substrate</name>
    </ligand>
</feature>
<dbReference type="GO" id="GO:0005634">
    <property type="term" value="C:nucleus"/>
    <property type="evidence" value="ECO:0007669"/>
    <property type="project" value="UniProtKB-SubCell"/>
</dbReference>